<feature type="transmembrane region" description="Helical" evidence="1">
    <location>
        <begin position="68"/>
        <end position="86"/>
    </location>
</feature>
<keyword evidence="3" id="KW-1185">Reference proteome</keyword>
<dbReference type="OrthoDB" id="2685665at2759"/>
<protein>
    <recommendedName>
        <fullName evidence="4">JmjC domain-containing protein</fullName>
    </recommendedName>
</protein>
<proteinExistence type="predicted"/>
<dbReference type="RefSeq" id="XP_007766452.1">
    <property type="nucleotide sequence ID" value="XM_007768262.1"/>
</dbReference>
<keyword evidence="1" id="KW-0472">Membrane</keyword>
<dbReference type="KEGG" id="cput:CONPUDRAFT_71624"/>
<dbReference type="GeneID" id="19208952"/>
<comment type="caution">
    <text evidence="2">The sequence shown here is derived from an EMBL/GenBank/DDBJ whole genome shotgun (WGS) entry which is preliminary data.</text>
</comment>
<sequence>MHNGQLDEEITKTTMTVYTLSFLIIGPVGDGEPPLPQVFVKLSIQVVQSCNQGLVGTLNSSCNVCGSLLGQIILSLLLPFIVLIKMDKTFWLDYKDYAHILYYYVTGLGSGSLTLFLVNTCKIFPTAPHLGDFLMNFLTQYSPSMETRGGTLFLLFGKPSIQPGLAPQMDIARDRRGLDATMRGFLSTSEKIRWWEDFYTYAPFSGRYDRDFMEGFLSSVMLFGVACHTPWGPAQRWSWVDHVQQTKTVGGGANKKKPGSLVECHRKKFLNEDRGDETEASFSSIDMVTVTLKEGNVMFQPPGVHVVYTLVPSVFTGGYFYHYNTTHLTRPILAVPEEAYDYLTNDFCHVFMSILYWKIMTLQYHAQLTSYNKHSIAQLSAHPT</sequence>
<gene>
    <name evidence="2" type="ORF">CONPUDRAFT_71624</name>
</gene>
<evidence type="ECO:0000256" key="1">
    <source>
        <dbReference type="SAM" id="Phobius"/>
    </source>
</evidence>
<keyword evidence="1" id="KW-1133">Transmembrane helix</keyword>
<dbReference type="AlphaFoldDB" id="A0A5M3MW86"/>
<organism evidence="2 3">
    <name type="scientific">Coniophora puteana (strain RWD-64-598)</name>
    <name type="common">Brown rot fungus</name>
    <dbReference type="NCBI Taxonomy" id="741705"/>
    <lineage>
        <taxon>Eukaryota</taxon>
        <taxon>Fungi</taxon>
        <taxon>Dikarya</taxon>
        <taxon>Basidiomycota</taxon>
        <taxon>Agaricomycotina</taxon>
        <taxon>Agaricomycetes</taxon>
        <taxon>Agaricomycetidae</taxon>
        <taxon>Boletales</taxon>
        <taxon>Coniophorineae</taxon>
        <taxon>Coniophoraceae</taxon>
        <taxon>Coniophora</taxon>
    </lineage>
</organism>
<accession>A0A5M3MW86</accession>
<dbReference type="Proteomes" id="UP000053558">
    <property type="component" value="Unassembled WGS sequence"/>
</dbReference>
<evidence type="ECO:0000313" key="3">
    <source>
        <dbReference type="Proteomes" id="UP000053558"/>
    </source>
</evidence>
<name>A0A5M3MW86_CONPW</name>
<evidence type="ECO:0008006" key="4">
    <source>
        <dbReference type="Google" id="ProtNLM"/>
    </source>
</evidence>
<keyword evidence="1" id="KW-0812">Transmembrane</keyword>
<feature type="transmembrane region" description="Helical" evidence="1">
    <location>
        <begin position="98"/>
        <end position="118"/>
    </location>
</feature>
<evidence type="ECO:0000313" key="2">
    <source>
        <dbReference type="EMBL" id="EIW82975.1"/>
    </source>
</evidence>
<reference evidence="3" key="1">
    <citation type="journal article" date="2012" name="Science">
        <title>The Paleozoic origin of enzymatic lignin decomposition reconstructed from 31 fungal genomes.</title>
        <authorList>
            <person name="Floudas D."/>
            <person name="Binder M."/>
            <person name="Riley R."/>
            <person name="Barry K."/>
            <person name="Blanchette R.A."/>
            <person name="Henrissat B."/>
            <person name="Martinez A.T."/>
            <person name="Otillar R."/>
            <person name="Spatafora J.W."/>
            <person name="Yadav J.S."/>
            <person name="Aerts A."/>
            <person name="Benoit I."/>
            <person name="Boyd A."/>
            <person name="Carlson A."/>
            <person name="Copeland A."/>
            <person name="Coutinho P.M."/>
            <person name="de Vries R.P."/>
            <person name="Ferreira P."/>
            <person name="Findley K."/>
            <person name="Foster B."/>
            <person name="Gaskell J."/>
            <person name="Glotzer D."/>
            <person name="Gorecki P."/>
            <person name="Heitman J."/>
            <person name="Hesse C."/>
            <person name="Hori C."/>
            <person name="Igarashi K."/>
            <person name="Jurgens J.A."/>
            <person name="Kallen N."/>
            <person name="Kersten P."/>
            <person name="Kohler A."/>
            <person name="Kuees U."/>
            <person name="Kumar T.K.A."/>
            <person name="Kuo A."/>
            <person name="LaButti K."/>
            <person name="Larrondo L.F."/>
            <person name="Lindquist E."/>
            <person name="Ling A."/>
            <person name="Lombard V."/>
            <person name="Lucas S."/>
            <person name="Lundell T."/>
            <person name="Martin R."/>
            <person name="McLaughlin D.J."/>
            <person name="Morgenstern I."/>
            <person name="Morin E."/>
            <person name="Murat C."/>
            <person name="Nagy L.G."/>
            <person name="Nolan M."/>
            <person name="Ohm R.A."/>
            <person name="Patyshakuliyeva A."/>
            <person name="Rokas A."/>
            <person name="Ruiz-Duenas F.J."/>
            <person name="Sabat G."/>
            <person name="Salamov A."/>
            <person name="Samejima M."/>
            <person name="Schmutz J."/>
            <person name="Slot J.C."/>
            <person name="St John F."/>
            <person name="Stenlid J."/>
            <person name="Sun H."/>
            <person name="Sun S."/>
            <person name="Syed K."/>
            <person name="Tsang A."/>
            <person name="Wiebenga A."/>
            <person name="Young D."/>
            <person name="Pisabarro A."/>
            <person name="Eastwood D.C."/>
            <person name="Martin F."/>
            <person name="Cullen D."/>
            <person name="Grigoriev I.V."/>
            <person name="Hibbett D.S."/>
        </authorList>
    </citation>
    <scope>NUCLEOTIDE SEQUENCE [LARGE SCALE GENOMIC DNA]</scope>
    <source>
        <strain evidence="3">RWD-64-598 SS2</strain>
    </source>
</reference>
<dbReference type="EMBL" id="JH711576">
    <property type="protein sequence ID" value="EIW82975.1"/>
    <property type="molecule type" value="Genomic_DNA"/>
</dbReference>